<evidence type="ECO:0000259" key="7">
    <source>
        <dbReference type="Pfam" id="PF10337"/>
    </source>
</evidence>
<feature type="transmembrane region" description="Helical" evidence="6">
    <location>
        <begin position="59"/>
        <end position="76"/>
    </location>
</feature>
<dbReference type="Pfam" id="PF13515">
    <property type="entry name" value="FUSC_2"/>
    <property type="match status" value="1"/>
</dbReference>
<dbReference type="PANTHER" id="PTHR47804:SF3">
    <property type="entry name" value="PROTEIN BRE4"/>
    <property type="match status" value="1"/>
</dbReference>
<comment type="subcellular location">
    <subcellularLocation>
        <location evidence="1">Membrane</location>
        <topology evidence="1">Multi-pass membrane protein</topology>
    </subcellularLocation>
</comment>
<feature type="transmembrane region" description="Helical" evidence="6">
    <location>
        <begin position="931"/>
        <end position="950"/>
    </location>
</feature>
<evidence type="ECO:0000313" key="10">
    <source>
        <dbReference type="Proteomes" id="UP001151582"/>
    </source>
</evidence>
<keyword evidence="3 6" id="KW-1133">Transmembrane helix</keyword>
<feature type="transmembrane region" description="Helical" evidence="6">
    <location>
        <begin position="981"/>
        <end position="1007"/>
    </location>
</feature>
<dbReference type="PANTHER" id="PTHR47804">
    <property type="entry name" value="60S RIBOSOMAL PROTEIN L19"/>
    <property type="match status" value="1"/>
</dbReference>
<dbReference type="Proteomes" id="UP001151582">
    <property type="component" value="Unassembled WGS sequence"/>
</dbReference>
<evidence type="ECO:0000256" key="2">
    <source>
        <dbReference type="ARBA" id="ARBA00022692"/>
    </source>
</evidence>
<feature type="region of interest" description="Disordered" evidence="5">
    <location>
        <begin position="784"/>
        <end position="821"/>
    </location>
</feature>
<feature type="transmembrane region" description="Helical" evidence="6">
    <location>
        <begin position="158"/>
        <end position="178"/>
    </location>
</feature>
<feature type="transmembrane region" description="Helical" evidence="6">
    <location>
        <begin position="96"/>
        <end position="114"/>
    </location>
</feature>
<feature type="domain" description="Integral membrane bound transporter" evidence="8">
    <location>
        <begin position="877"/>
        <end position="978"/>
    </location>
</feature>
<dbReference type="GO" id="GO:0016020">
    <property type="term" value="C:membrane"/>
    <property type="evidence" value="ECO:0007669"/>
    <property type="project" value="UniProtKB-SubCell"/>
</dbReference>
<feature type="compositionally biased region" description="Polar residues" evidence="5">
    <location>
        <begin position="794"/>
        <end position="806"/>
    </location>
</feature>
<evidence type="ECO:0000256" key="4">
    <source>
        <dbReference type="ARBA" id="ARBA00023136"/>
    </source>
</evidence>
<gene>
    <name evidence="9" type="ORF">H4R34_002498</name>
</gene>
<feature type="transmembrane region" description="Helical" evidence="6">
    <location>
        <begin position="121"/>
        <end position="138"/>
    </location>
</feature>
<name>A0A9W8B7X2_9FUNG</name>
<dbReference type="EMBL" id="JANBQB010000174">
    <property type="protein sequence ID" value="KAJ1980328.1"/>
    <property type="molecule type" value="Genomic_DNA"/>
</dbReference>
<evidence type="ECO:0008006" key="11">
    <source>
        <dbReference type="Google" id="ProtNLM"/>
    </source>
</evidence>
<dbReference type="OrthoDB" id="68611at2759"/>
<reference evidence="9" key="1">
    <citation type="submission" date="2022-07" db="EMBL/GenBank/DDBJ databases">
        <title>Phylogenomic reconstructions and comparative analyses of Kickxellomycotina fungi.</title>
        <authorList>
            <person name="Reynolds N.K."/>
            <person name="Stajich J.E."/>
            <person name="Barry K."/>
            <person name="Grigoriev I.V."/>
            <person name="Crous P."/>
            <person name="Smith M.E."/>
        </authorList>
    </citation>
    <scope>NUCLEOTIDE SEQUENCE</scope>
    <source>
        <strain evidence="9">RSA 567</strain>
    </source>
</reference>
<protein>
    <recommendedName>
        <fullName evidence="11">ER transporter 6TM N-terminal domain-containing protein</fullName>
    </recommendedName>
</protein>
<organism evidence="9 10">
    <name type="scientific">Dimargaris verticillata</name>
    <dbReference type="NCBI Taxonomy" id="2761393"/>
    <lineage>
        <taxon>Eukaryota</taxon>
        <taxon>Fungi</taxon>
        <taxon>Fungi incertae sedis</taxon>
        <taxon>Zoopagomycota</taxon>
        <taxon>Kickxellomycotina</taxon>
        <taxon>Dimargaritomycetes</taxon>
        <taxon>Dimargaritales</taxon>
        <taxon>Dimargaritaceae</taxon>
        <taxon>Dimargaris</taxon>
    </lineage>
</organism>
<keyword evidence="2 6" id="KW-0812">Transmembrane</keyword>
<dbReference type="InterPro" id="IPR052430">
    <property type="entry name" value="IVT-Associated"/>
</dbReference>
<comment type="caution">
    <text evidence="9">The sequence shown here is derived from an EMBL/GenBank/DDBJ whole genome shotgun (WGS) entry which is preliminary data.</text>
</comment>
<dbReference type="InterPro" id="IPR018823">
    <property type="entry name" value="ArAE_2_N"/>
</dbReference>
<feature type="transmembrane region" description="Helical" evidence="6">
    <location>
        <begin position="12"/>
        <end position="30"/>
    </location>
</feature>
<feature type="transmembrane region" description="Helical" evidence="6">
    <location>
        <begin position="957"/>
        <end position="975"/>
    </location>
</feature>
<proteinExistence type="predicted"/>
<dbReference type="Pfam" id="PF10337">
    <property type="entry name" value="ArAE_2_N"/>
    <property type="match status" value="1"/>
</dbReference>
<evidence type="ECO:0000313" key="9">
    <source>
        <dbReference type="EMBL" id="KAJ1980328.1"/>
    </source>
</evidence>
<keyword evidence="10" id="KW-1185">Reference proteome</keyword>
<sequence>MIQPGAPTRLLRATVMFAIACVLVLLIPVTQWVGDAAYYIPFPVAFLCSSVTLGAHIRLILLAYTGIAASLLYGMLARFTTDAFNCNYEPDGNHGGRALLGMWLFVGLFIAGLFRANSFRYFVPCVFFGVPLITNLTYNVDATGQYFDQVWPLIKPFIVGTGVAAVVGLTFFPITAAFNIEETLLVAVCQTWNAVDATAARFKGLPQLATYQPPNAGIAMRNAVDRMGQCIRGATYELTYSRYRTKDFRTMQQTLTEIGQQLESMHQALNTAHTLLHNPQDAASVQTLSPGLSSTESADLTNQVAQFKSRIRHAFHLPARTRWQALETVLHHPTHQTYHAHPQLLTQMVQLLDPSVQELQALCEMTLDYNLHQLVTQTNNLHGDSAMVTKTLSLVTPVATIYHQSWVARQLGMVKSQQGRQMPQAFQQLLIWLRHGRQRFFQCERPFARARSPLPSPSPNFTTDESLGMMSGRFSVESGVSSSSGMPLNAEALFRTSSYAQSHPSIIGLPLSHSPTAATSSENLPTGCNYAYLPLHSFVDKVQQAIVRFDRLGLHALHSMCGLVQGHGASLRSLPQSPLATRAGVQSNAFTEDTHNWPRDVSLQHLVAALHNECFSIFSFLFCLRRVAVLLVNLLLETHTLQMHGAQAKQWRFVTNSKPWLATTHDSNLAQTDPPRQKQACGLWHVFQRTRNTMPNADTSADGALTSDAIESVETQPSVVPVTNHNVVMKTQWARLQLLVRRALDPTVAQESTLIGTTGCDSSSPICPSLTPVSRSRSAPLRLAAMQGPRTAHRSPSAQSAPTNADVTRADTERQPTSDRHQPLSVQHIWHPLGLSTGWVLGVIKGMQSHTFQYAFKFATLMTLICLPAWFDSSMGFYQRHRLQWIPIIILIVLSPTIGSTIRMSIYRIVGTLVAAAMSIIAWYICNGNAYALAVVSVVLAVPVFYIIVFTRHAKSGVMALTLYTNTVFMVYLGTRETSDLLVVVYTNLWTLMVAITVVMLGNSLFWTRSARSEVRRLLATVIDDVGLLILNNTHKALTHPLMNPDNFYFRESLKAYPSHTIHQQLADPGVSRLDLSAPLLPHLTTEDGSLWLPEASSSSRNALSSGLALFALQTVRHDHPPSFPPPFDCLERCHHLNQEFQQQVCNNQTILYHVRELLSDAYLEPGRKVKFSKIVYRHIIAKLLRIVNRLVSANLAANYISPSVHAVLVQPFQLRARMDMIEAILDNLNALSQTIRHRQPLPTHLPNMQASRHILIQSIRDTIPSEFHATDHVANVPDDHARSTDGDTEAAPCLTHPLKHLQRQSWPQSLFEDPGAWLPNHRIEESHSHALSAFYWYAYAAGLGNIVEELDQLITLAKGVFGEANAPAVDV</sequence>
<dbReference type="InterPro" id="IPR049453">
    <property type="entry name" value="Memb_transporter_dom"/>
</dbReference>
<feature type="transmembrane region" description="Helical" evidence="6">
    <location>
        <begin position="906"/>
        <end position="925"/>
    </location>
</feature>
<evidence type="ECO:0000256" key="6">
    <source>
        <dbReference type="SAM" id="Phobius"/>
    </source>
</evidence>
<evidence type="ECO:0000256" key="5">
    <source>
        <dbReference type="SAM" id="MobiDB-lite"/>
    </source>
</evidence>
<feature type="domain" description="Putative ER transporter 6TM N-terminal" evidence="7">
    <location>
        <begin position="99"/>
        <end position="317"/>
    </location>
</feature>
<accession>A0A9W8B7X2</accession>
<evidence type="ECO:0000259" key="8">
    <source>
        <dbReference type="Pfam" id="PF13515"/>
    </source>
</evidence>
<feature type="compositionally biased region" description="Basic and acidic residues" evidence="5">
    <location>
        <begin position="808"/>
        <end position="821"/>
    </location>
</feature>
<feature type="transmembrane region" description="Helical" evidence="6">
    <location>
        <begin position="883"/>
        <end position="899"/>
    </location>
</feature>
<evidence type="ECO:0000256" key="3">
    <source>
        <dbReference type="ARBA" id="ARBA00022989"/>
    </source>
</evidence>
<evidence type="ECO:0000256" key="1">
    <source>
        <dbReference type="ARBA" id="ARBA00004141"/>
    </source>
</evidence>
<keyword evidence="4 6" id="KW-0472">Membrane</keyword>